<evidence type="ECO:0000259" key="12">
    <source>
        <dbReference type="PROSITE" id="PS01124"/>
    </source>
</evidence>
<name>A0A1V4EVY6_9BACL</name>
<feature type="domain" description="HTH araC/xylS-type" evidence="12">
    <location>
        <begin position="98"/>
        <end position="196"/>
    </location>
</feature>
<keyword evidence="8" id="KW-0238">DNA-binding</keyword>
<evidence type="ECO:0000256" key="3">
    <source>
        <dbReference type="ARBA" id="ARBA00022679"/>
    </source>
</evidence>
<dbReference type="InterPro" id="IPR018062">
    <property type="entry name" value="HTH_AraC-typ_CS"/>
</dbReference>
<evidence type="ECO:0000256" key="5">
    <source>
        <dbReference type="ARBA" id="ARBA00022763"/>
    </source>
</evidence>
<dbReference type="PRINTS" id="PR00032">
    <property type="entry name" value="HTHARAC"/>
</dbReference>
<dbReference type="PROSITE" id="PS01124">
    <property type="entry name" value="HTH_ARAC_FAMILY_2"/>
    <property type="match status" value="1"/>
</dbReference>
<evidence type="ECO:0000313" key="13">
    <source>
        <dbReference type="EMBL" id="OPG17086.1"/>
    </source>
</evidence>
<keyword evidence="4" id="KW-0479">Metal-binding</keyword>
<dbReference type="PANTHER" id="PTHR43280">
    <property type="entry name" value="ARAC-FAMILY TRANSCRIPTIONAL REGULATOR"/>
    <property type="match status" value="1"/>
</dbReference>
<dbReference type="PANTHER" id="PTHR43280:SF28">
    <property type="entry name" value="HTH-TYPE TRANSCRIPTIONAL ACTIVATOR RHAS"/>
    <property type="match status" value="1"/>
</dbReference>
<dbReference type="Gene3D" id="1.10.10.60">
    <property type="entry name" value="Homeodomain-like"/>
    <property type="match status" value="2"/>
</dbReference>
<keyword evidence="3" id="KW-0808">Transferase</keyword>
<dbReference type="Pfam" id="PF12833">
    <property type="entry name" value="HTH_18"/>
    <property type="match status" value="1"/>
</dbReference>
<dbReference type="PIRSF" id="PIRSF000408">
    <property type="entry name" value="Alkyltransferas_AdaA"/>
    <property type="match status" value="1"/>
</dbReference>
<keyword evidence="14" id="KW-1185">Reference proteome</keyword>
<dbReference type="SUPFAM" id="SSF46689">
    <property type="entry name" value="Homeodomain-like"/>
    <property type="match status" value="2"/>
</dbReference>
<evidence type="ECO:0000313" key="14">
    <source>
        <dbReference type="Proteomes" id="UP000190229"/>
    </source>
</evidence>
<dbReference type="Pfam" id="PF02805">
    <property type="entry name" value="Ada_Zn_binding"/>
    <property type="match status" value="1"/>
</dbReference>
<dbReference type="InterPro" id="IPR009057">
    <property type="entry name" value="Homeodomain-like_sf"/>
</dbReference>
<keyword evidence="5" id="KW-0227">DNA damage</keyword>
<protein>
    <recommendedName>
        <fullName evidence="12">HTH araC/xylS-type domain-containing protein</fullName>
    </recommendedName>
</protein>
<dbReference type="FunFam" id="3.40.10.10:FF:000001">
    <property type="entry name" value="DNA-3-methyladenine glycosylase 2"/>
    <property type="match status" value="1"/>
</dbReference>
<dbReference type="EMBL" id="MWPS01000008">
    <property type="protein sequence ID" value="OPG17086.1"/>
    <property type="molecule type" value="Genomic_DNA"/>
</dbReference>
<dbReference type="GO" id="GO:0008270">
    <property type="term" value="F:zinc ion binding"/>
    <property type="evidence" value="ECO:0007669"/>
    <property type="project" value="InterPro"/>
</dbReference>
<dbReference type="InterPro" id="IPR035451">
    <property type="entry name" value="Ada-like_dom_sf"/>
</dbReference>
<evidence type="ECO:0000256" key="8">
    <source>
        <dbReference type="ARBA" id="ARBA00023125"/>
    </source>
</evidence>
<evidence type="ECO:0000256" key="1">
    <source>
        <dbReference type="ARBA" id="ARBA00001947"/>
    </source>
</evidence>
<comment type="cofactor">
    <cofactor evidence="1">
        <name>Zn(2+)</name>
        <dbReference type="ChEBI" id="CHEBI:29105"/>
    </cofactor>
</comment>
<proteinExistence type="predicted"/>
<sequence length="203" mass="23274">MPYHPATRELYLGTEGGKRMIEEQWNAIINRDPSYDGQFFYAVKTTGIFCRPSCKSRDPNRDNVLVFMTVDAAMAAGFRTCKRCRPDQFRRPAEELVHKTMEYIEMHYSEPFTLGGVAEALHISHYHLHHVFKRLTGFTPVEFLLQVRLAEAKRLLEETNLNVTEAAVSVGFVSVAHFSTVFRKQVGQSPSAYRNVTRNSNVR</sequence>
<keyword evidence="7" id="KW-0805">Transcription regulation</keyword>
<evidence type="ECO:0000256" key="7">
    <source>
        <dbReference type="ARBA" id="ARBA00023015"/>
    </source>
</evidence>
<evidence type="ECO:0000256" key="11">
    <source>
        <dbReference type="ARBA" id="ARBA00023204"/>
    </source>
</evidence>
<evidence type="ECO:0000256" key="2">
    <source>
        <dbReference type="ARBA" id="ARBA00022603"/>
    </source>
</evidence>
<dbReference type="InterPro" id="IPR004026">
    <property type="entry name" value="Ada_DNA_repair_Zn-bd"/>
</dbReference>
<reference evidence="13 14" key="1">
    <citation type="submission" date="2017-02" db="EMBL/GenBank/DDBJ databases">
        <title>Draft genome of Acidibacillus ferrooxidans Huett2.</title>
        <authorList>
            <person name="Schopf S."/>
        </authorList>
    </citation>
    <scope>NUCLEOTIDE SEQUENCE [LARGE SCALE GENOMIC DNA]</scope>
    <source>
        <strain evidence="13 14">Huett2</strain>
    </source>
</reference>
<dbReference type="Proteomes" id="UP000190229">
    <property type="component" value="Unassembled WGS sequence"/>
</dbReference>
<dbReference type="SMART" id="SM00342">
    <property type="entry name" value="HTH_ARAC"/>
    <property type="match status" value="1"/>
</dbReference>
<keyword evidence="9" id="KW-0010">Activator</keyword>
<gene>
    <name evidence="13" type="ORF">B2M26_03450</name>
</gene>
<dbReference type="PROSITE" id="PS00041">
    <property type="entry name" value="HTH_ARAC_FAMILY_1"/>
    <property type="match status" value="1"/>
</dbReference>
<keyword evidence="10" id="KW-0804">Transcription</keyword>
<organism evidence="13 14">
    <name type="scientific">Ferroacidibacillus organovorans</name>
    <dbReference type="NCBI Taxonomy" id="1765683"/>
    <lineage>
        <taxon>Bacteria</taxon>
        <taxon>Bacillati</taxon>
        <taxon>Bacillota</taxon>
        <taxon>Bacilli</taxon>
        <taxon>Bacillales</taxon>
        <taxon>Alicyclobacillaceae</taxon>
        <taxon>Ferroacidibacillus</taxon>
    </lineage>
</organism>
<dbReference type="InterPro" id="IPR018060">
    <property type="entry name" value="HTH_AraC"/>
</dbReference>
<evidence type="ECO:0000256" key="9">
    <source>
        <dbReference type="ARBA" id="ARBA00023159"/>
    </source>
</evidence>
<keyword evidence="6" id="KW-0862">Zinc</keyword>
<dbReference type="GO" id="GO:0006307">
    <property type="term" value="P:DNA alkylation repair"/>
    <property type="evidence" value="ECO:0007669"/>
    <property type="project" value="UniProtKB-ARBA"/>
</dbReference>
<dbReference type="AlphaFoldDB" id="A0A1V4EVY6"/>
<dbReference type="SUPFAM" id="SSF57884">
    <property type="entry name" value="Ada DNA repair protein, N-terminal domain (N-Ada 10)"/>
    <property type="match status" value="1"/>
</dbReference>
<keyword evidence="11" id="KW-0234">DNA repair</keyword>
<comment type="caution">
    <text evidence="13">The sequence shown here is derived from an EMBL/GenBank/DDBJ whole genome shotgun (WGS) entry which is preliminary data.</text>
</comment>
<evidence type="ECO:0000256" key="4">
    <source>
        <dbReference type="ARBA" id="ARBA00022723"/>
    </source>
</evidence>
<dbReference type="Gene3D" id="3.40.10.10">
    <property type="entry name" value="DNA Methylphosphotriester Repair Domain"/>
    <property type="match status" value="1"/>
</dbReference>
<dbReference type="GO" id="GO:0008168">
    <property type="term" value="F:methyltransferase activity"/>
    <property type="evidence" value="ECO:0007669"/>
    <property type="project" value="UniProtKB-KW"/>
</dbReference>
<dbReference type="GO" id="GO:0032259">
    <property type="term" value="P:methylation"/>
    <property type="evidence" value="ECO:0007669"/>
    <property type="project" value="UniProtKB-KW"/>
</dbReference>
<accession>A0A1V4EVY6</accession>
<dbReference type="OrthoDB" id="9802228at2"/>
<dbReference type="GO" id="GO:0043565">
    <property type="term" value="F:sequence-specific DNA binding"/>
    <property type="evidence" value="ECO:0007669"/>
    <property type="project" value="InterPro"/>
</dbReference>
<dbReference type="InterPro" id="IPR020449">
    <property type="entry name" value="Tscrpt_reg_AraC-type_HTH"/>
</dbReference>
<evidence type="ECO:0000256" key="10">
    <source>
        <dbReference type="ARBA" id="ARBA00023163"/>
    </source>
</evidence>
<keyword evidence="2" id="KW-0489">Methyltransferase</keyword>
<dbReference type="InterPro" id="IPR016220">
    <property type="entry name" value="Me-P-triester_DNA_alkyl-Trfase"/>
</dbReference>
<dbReference type="GO" id="GO:0003700">
    <property type="term" value="F:DNA-binding transcription factor activity"/>
    <property type="evidence" value="ECO:0007669"/>
    <property type="project" value="InterPro"/>
</dbReference>
<evidence type="ECO:0000256" key="6">
    <source>
        <dbReference type="ARBA" id="ARBA00022833"/>
    </source>
</evidence>